<gene>
    <name evidence="1" type="ORF">TAV2_LOCUS23042</name>
</gene>
<accession>A0AAU9SZW7</accession>
<protein>
    <submittedName>
        <fullName evidence="1">Uncharacterized protein</fullName>
    </submittedName>
</protein>
<proteinExistence type="predicted"/>
<dbReference type="EMBL" id="OU466863">
    <property type="protein sequence ID" value="CAH2078187.1"/>
    <property type="molecule type" value="Genomic_DNA"/>
</dbReference>
<evidence type="ECO:0000313" key="1">
    <source>
        <dbReference type="EMBL" id="CAH2078187.1"/>
    </source>
</evidence>
<organism evidence="1 2">
    <name type="scientific">Thlaspi arvense</name>
    <name type="common">Field penny-cress</name>
    <dbReference type="NCBI Taxonomy" id="13288"/>
    <lineage>
        <taxon>Eukaryota</taxon>
        <taxon>Viridiplantae</taxon>
        <taxon>Streptophyta</taxon>
        <taxon>Embryophyta</taxon>
        <taxon>Tracheophyta</taxon>
        <taxon>Spermatophyta</taxon>
        <taxon>Magnoliopsida</taxon>
        <taxon>eudicotyledons</taxon>
        <taxon>Gunneridae</taxon>
        <taxon>Pentapetalae</taxon>
        <taxon>rosids</taxon>
        <taxon>malvids</taxon>
        <taxon>Brassicales</taxon>
        <taxon>Brassicaceae</taxon>
        <taxon>Thlaspideae</taxon>
        <taxon>Thlaspi</taxon>
    </lineage>
</organism>
<feature type="non-terminal residue" evidence="1">
    <location>
        <position position="1"/>
    </location>
</feature>
<name>A0AAU9SZW7_THLAR</name>
<dbReference type="Proteomes" id="UP000836841">
    <property type="component" value="Chromosome 7"/>
</dbReference>
<evidence type="ECO:0000313" key="2">
    <source>
        <dbReference type="Proteomes" id="UP000836841"/>
    </source>
</evidence>
<sequence>LKTSTFTETVNLSSEQIWLLEDDEPSRREVTMKMLEAEKPAVEGEAILTAVYCLFDSAAIVEAIPAPDKTLTTVVIHERSSILGSQNIHYYKNLWV</sequence>
<dbReference type="AlphaFoldDB" id="A0AAU9SZW7"/>
<keyword evidence="2" id="KW-1185">Reference proteome</keyword>
<feature type="non-terminal residue" evidence="1">
    <location>
        <position position="96"/>
    </location>
</feature>
<reference evidence="1 2" key="1">
    <citation type="submission" date="2022-03" db="EMBL/GenBank/DDBJ databases">
        <authorList>
            <person name="Nunn A."/>
            <person name="Chopra R."/>
            <person name="Nunn A."/>
            <person name="Contreras Garrido A."/>
        </authorList>
    </citation>
    <scope>NUCLEOTIDE SEQUENCE [LARGE SCALE GENOMIC DNA]</scope>
</reference>